<evidence type="ECO:0000256" key="1">
    <source>
        <dbReference type="SAM" id="MobiDB-lite"/>
    </source>
</evidence>
<feature type="compositionally biased region" description="Basic residues" evidence="1">
    <location>
        <begin position="8"/>
        <end position="20"/>
    </location>
</feature>
<proteinExistence type="predicted"/>
<feature type="non-terminal residue" evidence="2">
    <location>
        <position position="1"/>
    </location>
</feature>
<feature type="region of interest" description="Disordered" evidence="1">
    <location>
        <begin position="1"/>
        <end position="83"/>
    </location>
</feature>
<dbReference type="EMBL" id="DWYZ01000263">
    <property type="protein sequence ID" value="HJB29840.1"/>
    <property type="molecule type" value="Genomic_DNA"/>
</dbReference>
<dbReference type="Proteomes" id="UP000823842">
    <property type="component" value="Unassembled WGS sequence"/>
</dbReference>
<protein>
    <submittedName>
        <fullName evidence="2">DUF2953 domain-containing protein</fullName>
    </submittedName>
</protein>
<dbReference type="Pfam" id="PF11167">
    <property type="entry name" value="DUF2953"/>
    <property type="match status" value="1"/>
</dbReference>
<name>A0A9D2LV30_9FIRM</name>
<accession>A0A9D2LV30</accession>
<evidence type="ECO:0000313" key="3">
    <source>
        <dbReference type="Proteomes" id="UP000823842"/>
    </source>
</evidence>
<reference evidence="2" key="1">
    <citation type="journal article" date="2021" name="PeerJ">
        <title>Extensive microbial diversity within the chicken gut microbiome revealed by metagenomics and culture.</title>
        <authorList>
            <person name="Gilroy R."/>
            <person name="Ravi A."/>
            <person name="Getino M."/>
            <person name="Pursley I."/>
            <person name="Horton D.L."/>
            <person name="Alikhan N.F."/>
            <person name="Baker D."/>
            <person name="Gharbi K."/>
            <person name="Hall N."/>
            <person name="Watson M."/>
            <person name="Adriaenssens E.M."/>
            <person name="Foster-Nyarko E."/>
            <person name="Jarju S."/>
            <person name="Secka A."/>
            <person name="Antonio M."/>
            <person name="Oren A."/>
            <person name="Chaudhuri R.R."/>
            <person name="La Ragione R."/>
            <person name="Hildebrand F."/>
            <person name="Pallen M.J."/>
        </authorList>
    </citation>
    <scope>NUCLEOTIDE SEQUENCE</scope>
    <source>
        <strain evidence="2">ChiSjej1B19-5720</strain>
    </source>
</reference>
<feature type="compositionally biased region" description="Basic and acidic residues" evidence="1">
    <location>
        <begin position="69"/>
        <end position="83"/>
    </location>
</feature>
<dbReference type="InterPro" id="IPR021338">
    <property type="entry name" value="DUF2953"/>
</dbReference>
<comment type="caution">
    <text evidence="2">The sequence shown here is derived from an EMBL/GenBank/DDBJ whole genome shotgun (WGS) entry which is preliminary data.</text>
</comment>
<dbReference type="AlphaFoldDB" id="A0A9D2LV30"/>
<organism evidence="2 3">
    <name type="scientific">Candidatus Blautia faecavium</name>
    <dbReference type="NCBI Taxonomy" id="2838487"/>
    <lineage>
        <taxon>Bacteria</taxon>
        <taxon>Bacillati</taxon>
        <taxon>Bacillota</taxon>
        <taxon>Clostridia</taxon>
        <taxon>Lachnospirales</taxon>
        <taxon>Lachnospiraceae</taxon>
        <taxon>Blautia</taxon>
    </lineage>
</organism>
<feature type="compositionally biased region" description="Polar residues" evidence="1">
    <location>
        <begin position="28"/>
        <end position="41"/>
    </location>
</feature>
<gene>
    <name evidence="2" type="ORF">IAA06_13790</name>
</gene>
<evidence type="ECO:0000313" key="2">
    <source>
        <dbReference type="EMBL" id="HJB29840.1"/>
    </source>
</evidence>
<reference evidence="2" key="2">
    <citation type="submission" date="2021-04" db="EMBL/GenBank/DDBJ databases">
        <authorList>
            <person name="Gilroy R."/>
        </authorList>
    </citation>
    <scope>NUCLEOTIDE SEQUENCE</scope>
    <source>
        <strain evidence="2">ChiSjej1B19-5720</strain>
    </source>
</reference>
<sequence>IALDQLKKIKGLFLRRKKNKNNKERRQSPSGTTSSKQVSSQKPKETLPVKKAGPSAEKGKQAHPAQPKLPEKEAPGEDEKKQGIIDSIKNKIAAIQKKGKELKKIPETLKKLWDRLIWLKSLWEDERIQAALQLMKRELKKILKHVFPTKISGEVIFGSEDPAVTGLVLGILGITMPLHKNLIAVNPVYEGENILQGKVSLKGRIYAVVLLTACLKIYFNKNIKYALSRWKHKED</sequence>